<sequence length="220" mass="25555">MVDRDLVDGMMIRQRSFDDCEACRTGKERKPAAKKKLGREIERKNQVIFADLLFPEPKKATGNQKPVLVIIDGYTRYTTVYPLKSKEASEVNPAMQRYIEWTDRPFPDFDVKKVITDGGREFTKEKMTKWYRKKGIESLPTLSKSSHLNPCERVHQTLVHMLKAMLSAAGLPMSFWMHALKMAVYVRNRSYHQTLKTTPYHMMNGKKPDMHRIKKFGSIA</sequence>
<proteinExistence type="predicted"/>
<gene>
    <name evidence="2" type="ORF">PHMEG_00039033</name>
</gene>
<dbReference type="GO" id="GO:0003676">
    <property type="term" value="F:nucleic acid binding"/>
    <property type="evidence" value="ECO:0007669"/>
    <property type="project" value="InterPro"/>
</dbReference>
<dbReference type="OrthoDB" id="128642at2759"/>
<dbReference type="SUPFAM" id="SSF53098">
    <property type="entry name" value="Ribonuclease H-like"/>
    <property type="match status" value="1"/>
</dbReference>
<accession>A0A225UGJ4</accession>
<dbReference type="EMBL" id="NBNE01018809">
    <property type="protein sequence ID" value="OWY92103.1"/>
    <property type="molecule type" value="Genomic_DNA"/>
</dbReference>
<dbReference type="PANTHER" id="PTHR42648">
    <property type="entry name" value="TRANSPOSASE, PUTATIVE-RELATED"/>
    <property type="match status" value="1"/>
</dbReference>
<dbReference type="Proteomes" id="UP000198211">
    <property type="component" value="Unassembled WGS sequence"/>
</dbReference>
<dbReference type="Pfam" id="PF00665">
    <property type="entry name" value="rve"/>
    <property type="match status" value="1"/>
</dbReference>
<dbReference type="InterPro" id="IPR012337">
    <property type="entry name" value="RNaseH-like_sf"/>
</dbReference>
<reference evidence="3" key="1">
    <citation type="submission" date="2017-03" db="EMBL/GenBank/DDBJ databases">
        <title>Phytopthora megakarya and P. palmivora, two closely related causual agents of cacao black pod achieved similar genome size and gene model numbers by different mechanisms.</title>
        <authorList>
            <person name="Ali S."/>
            <person name="Shao J."/>
            <person name="Larry D.J."/>
            <person name="Kronmiller B."/>
            <person name="Shen D."/>
            <person name="Strem M.D."/>
            <person name="Melnick R.L."/>
            <person name="Guiltinan M.J."/>
            <person name="Tyler B.M."/>
            <person name="Meinhardt L.W."/>
            <person name="Bailey B.A."/>
        </authorList>
    </citation>
    <scope>NUCLEOTIDE SEQUENCE [LARGE SCALE GENOMIC DNA]</scope>
    <source>
        <strain evidence="3">zdho120</strain>
    </source>
</reference>
<dbReference type="InterPro" id="IPR039537">
    <property type="entry name" value="Retrotran_Ty1/copia-like"/>
</dbReference>
<dbReference type="Gene3D" id="3.30.420.10">
    <property type="entry name" value="Ribonuclease H-like superfamily/Ribonuclease H"/>
    <property type="match status" value="1"/>
</dbReference>
<evidence type="ECO:0000313" key="3">
    <source>
        <dbReference type="Proteomes" id="UP000198211"/>
    </source>
</evidence>
<protein>
    <submittedName>
        <fullName evidence="2">Transposon Polyprotein integrase</fullName>
    </submittedName>
</protein>
<feature type="domain" description="Integrase catalytic" evidence="1">
    <location>
        <begin position="27"/>
        <end position="207"/>
    </location>
</feature>
<organism evidence="2 3">
    <name type="scientific">Phytophthora megakarya</name>
    <dbReference type="NCBI Taxonomy" id="4795"/>
    <lineage>
        <taxon>Eukaryota</taxon>
        <taxon>Sar</taxon>
        <taxon>Stramenopiles</taxon>
        <taxon>Oomycota</taxon>
        <taxon>Peronosporomycetes</taxon>
        <taxon>Peronosporales</taxon>
        <taxon>Peronosporaceae</taxon>
        <taxon>Phytophthora</taxon>
    </lineage>
</organism>
<dbReference type="GO" id="GO:0015074">
    <property type="term" value="P:DNA integration"/>
    <property type="evidence" value="ECO:0007669"/>
    <property type="project" value="InterPro"/>
</dbReference>
<keyword evidence="3" id="KW-1185">Reference proteome</keyword>
<dbReference type="InterPro" id="IPR001584">
    <property type="entry name" value="Integrase_cat-core"/>
</dbReference>
<dbReference type="PANTHER" id="PTHR42648:SF28">
    <property type="entry name" value="TRANSPOSON-ENCODED PROTEIN WITH RIBONUCLEASE H-LIKE AND RETROVIRUS ZINC FINGER-LIKE DOMAINS"/>
    <property type="match status" value="1"/>
</dbReference>
<evidence type="ECO:0000259" key="1">
    <source>
        <dbReference type="PROSITE" id="PS50994"/>
    </source>
</evidence>
<evidence type="ECO:0000313" key="2">
    <source>
        <dbReference type="EMBL" id="OWY92103.1"/>
    </source>
</evidence>
<dbReference type="InterPro" id="IPR036397">
    <property type="entry name" value="RNaseH_sf"/>
</dbReference>
<name>A0A225UGJ4_9STRA</name>
<dbReference type="STRING" id="4795.A0A225UGJ4"/>
<comment type="caution">
    <text evidence="2">The sequence shown here is derived from an EMBL/GenBank/DDBJ whole genome shotgun (WGS) entry which is preliminary data.</text>
</comment>
<dbReference type="AlphaFoldDB" id="A0A225UGJ4"/>
<dbReference type="PROSITE" id="PS50994">
    <property type="entry name" value="INTEGRASE"/>
    <property type="match status" value="1"/>
</dbReference>